<accession>A0A914PW45</accession>
<dbReference type="Proteomes" id="UP000887578">
    <property type="component" value="Unplaced"/>
</dbReference>
<organism evidence="2 3">
    <name type="scientific">Panagrolaimus davidi</name>
    <dbReference type="NCBI Taxonomy" id="227884"/>
    <lineage>
        <taxon>Eukaryota</taxon>
        <taxon>Metazoa</taxon>
        <taxon>Ecdysozoa</taxon>
        <taxon>Nematoda</taxon>
        <taxon>Chromadorea</taxon>
        <taxon>Rhabditida</taxon>
        <taxon>Tylenchina</taxon>
        <taxon>Panagrolaimomorpha</taxon>
        <taxon>Panagrolaimoidea</taxon>
        <taxon>Panagrolaimidae</taxon>
        <taxon>Panagrolaimus</taxon>
    </lineage>
</organism>
<evidence type="ECO:0000313" key="3">
    <source>
        <dbReference type="WBParaSite" id="PDA_v2.g20559.t1"/>
    </source>
</evidence>
<protein>
    <submittedName>
        <fullName evidence="3">Uncharacterized protein</fullName>
    </submittedName>
</protein>
<dbReference type="AlphaFoldDB" id="A0A914PW45"/>
<evidence type="ECO:0000256" key="1">
    <source>
        <dbReference type="SAM" id="MobiDB-lite"/>
    </source>
</evidence>
<proteinExistence type="predicted"/>
<feature type="compositionally biased region" description="Basic residues" evidence="1">
    <location>
        <begin position="228"/>
        <end position="246"/>
    </location>
</feature>
<dbReference type="WBParaSite" id="PDA_v2.g20559.t1">
    <property type="protein sequence ID" value="PDA_v2.g20559.t1"/>
    <property type="gene ID" value="PDA_v2.g20559"/>
</dbReference>
<feature type="region of interest" description="Disordered" evidence="1">
    <location>
        <begin position="225"/>
        <end position="246"/>
    </location>
</feature>
<name>A0A914PW45_9BILA</name>
<reference evidence="3" key="1">
    <citation type="submission" date="2022-11" db="UniProtKB">
        <authorList>
            <consortium name="WormBaseParasite"/>
        </authorList>
    </citation>
    <scope>IDENTIFICATION</scope>
</reference>
<evidence type="ECO:0000313" key="2">
    <source>
        <dbReference type="Proteomes" id="UP000887578"/>
    </source>
</evidence>
<sequence>MSEFKHQRIEKCTGAEIIFFNHSLFLHEIDKEHEYRYEKRFYRNFYEKIGNQTLFGSPRVIQFFGSSLPAENFLQLLSTHTKTLQISDGTFTPDLEFNDIIKKAPNLEILTIYGDGSNITYDKGWIANSLEYKNGKNMKHVAVKPDISTELDIENLVKFVNAKCAKDVRIDIQYVVEYEELKEKKKERFDGICENVKEYYAEVRKNSNLQIGFHQSEVERRFSFDKRKANKKPKASTRVVTKRKRV</sequence>
<keyword evidence="2" id="KW-1185">Reference proteome</keyword>